<proteinExistence type="predicted"/>
<evidence type="ECO:0000313" key="3">
    <source>
        <dbReference type="Proteomes" id="UP001187192"/>
    </source>
</evidence>
<keyword evidence="1" id="KW-0472">Membrane</keyword>
<dbReference type="Proteomes" id="UP001187192">
    <property type="component" value="Unassembled WGS sequence"/>
</dbReference>
<dbReference type="PANTHER" id="PTHR33512">
    <property type="entry name" value="PROTEIN, PUTATIVE (DUF1191)-RELATED"/>
    <property type="match status" value="1"/>
</dbReference>
<evidence type="ECO:0000313" key="2">
    <source>
        <dbReference type="EMBL" id="GMN42988.1"/>
    </source>
</evidence>
<gene>
    <name evidence="2" type="ORF">TIFTF001_012197</name>
</gene>
<keyword evidence="1" id="KW-0812">Transmembrane</keyword>
<comment type="caution">
    <text evidence="2">The sequence shown here is derived from an EMBL/GenBank/DDBJ whole genome shotgun (WGS) entry which is preliminary data.</text>
</comment>
<dbReference type="PANTHER" id="PTHR33512:SF7">
    <property type="entry name" value="LEGUME LECTIN DOMAIN-CONTAINING PROTEIN"/>
    <property type="match status" value="1"/>
</dbReference>
<evidence type="ECO:0000256" key="1">
    <source>
        <dbReference type="SAM" id="Phobius"/>
    </source>
</evidence>
<sequence length="265" mass="29536">MFFHDYVNKTIVRPQTGTLYNIALPSNFTGMDVNFVRLKSGSFRKRGANFSSFDIPPNVVPSPYVKRLAIVFENLGNWSSLYYKVPNYSFVTPVVGFKVYDSPSVLGTKRLNFTIQGSKPISIWFNDYTPVQGENDARKCVEFGDGGGFEIKNMTSANGCIARGQGHFSIVVPSSPSSSPNVIGKKKSYWVWWLKGFGGGFVGVILLVLAVTVVFKVVKRRRLRAMEKQSEQGVGFDTMWIGRSKMPSAAMVRTQPTIENDFVLP</sequence>
<protein>
    <submittedName>
        <fullName evidence="2">Uncharacterized protein</fullName>
    </submittedName>
</protein>
<keyword evidence="1" id="KW-1133">Transmembrane helix</keyword>
<keyword evidence="3" id="KW-1185">Reference proteome</keyword>
<accession>A0AA88ABV9</accession>
<dbReference type="AlphaFoldDB" id="A0AA88ABV9"/>
<name>A0AA88ABV9_FICCA</name>
<reference evidence="2" key="1">
    <citation type="submission" date="2023-07" db="EMBL/GenBank/DDBJ databases">
        <title>draft genome sequence of fig (Ficus carica).</title>
        <authorList>
            <person name="Takahashi T."/>
            <person name="Nishimura K."/>
        </authorList>
    </citation>
    <scope>NUCLEOTIDE SEQUENCE</scope>
</reference>
<dbReference type="Pfam" id="PF06697">
    <property type="entry name" value="DUF1191"/>
    <property type="match status" value="1"/>
</dbReference>
<dbReference type="EMBL" id="BTGU01000015">
    <property type="protein sequence ID" value="GMN42988.1"/>
    <property type="molecule type" value="Genomic_DNA"/>
</dbReference>
<feature type="transmembrane region" description="Helical" evidence="1">
    <location>
        <begin position="190"/>
        <end position="218"/>
    </location>
</feature>
<dbReference type="InterPro" id="IPR010605">
    <property type="entry name" value="DUF1191"/>
</dbReference>
<dbReference type="GO" id="GO:0016020">
    <property type="term" value="C:membrane"/>
    <property type="evidence" value="ECO:0007669"/>
    <property type="project" value="TreeGrafter"/>
</dbReference>
<organism evidence="2 3">
    <name type="scientific">Ficus carica</name>
    <name type="common">Common fig</name>
    <dbReference type="NCBI Taxonomy" id="3494"/>
    <lineage>
        <taxon>Eukaryota</taxon>
        <taxon>Viridiplantae</taxon>
        <taxon>Streptophyta</taxon>
        <taxon>Embryophyta</taxon>
        <taxon>Tracheophyta</taxon>
        <taxon>Spermatophyta</taxon>
        <taxon>Magnoliopsida</taxon>
        <taxon>eudicotyledons</taxon>
        <taxon>Gunneridae</taxon>
        <taxon>Pentapetalae</taxon>
        <taxon>rosids</taxon>
        <taxon>fabids</taxon>
        <taxon>Rosales</taxon>
        <taxon>Moraceae</taxon>
        <taxon>Ficeae</taxon>
        <taxon>Ficus</taxon>
    </lineage>
</organism>